<dbReference type="EMBL" id="JWZT01004691">
    <property type="protein sequence ID" value="KII63350.1"/>
    <property type="molecule type" value="Genomic_DNA"/>
</dbReference>
<name>A0A0C2M8M6_THEKT</name>
<proteinExistence type="predicted"/>
<dbReference type="Proteomes" id="UP000031668">
    <property type="component" value="Unassembled WGS sequence"/>
</dbReference>
<accession>A0A0C2M8M6</accession>
<evidence type="ECO:0000313" key="1">
    <source>
        <dbReference type="EMBL" id="KII63350.1"/>
    </source>
</evidence>
<comment type="caution">
    <text evidence="1">The sequence shown here is derived from an EMBL/GenBank/DDBJ whole genome shotgun (WGS) entry which is preliminary data.</text>
</comment>
<sequence length="100" mass="11733">MFYCPSHNKKTFRKQRRCTLKAHKSSLWYSPRSSKTDCLQRNCDPLVDLEHSTAAACIEFRLSALLFLLFFNKQLVALEFDISVTKTFQPKLRVVSRIFD</sequence>
<organism evidence="1 2">
    <name type="scientific">Thelohanellus kitauei</name>
    <name type="common">Myxosporean</name>
    <dbReference type="NCBI Taxonomy" id="669202"/>
    <lineage>
        <taxon>Eukaryota</taxon>
        <taxon>Metazoa</taxon>
        <taxon>Cnidaria</taxon>
        <taxon>Myxozoa</taxon>
        <taxon>Myxosporea</taxon>
        <taxon>Bivalvulida</taxon>
        <taxon>Platysporina</taxon>
        <taxon>Myxobolidae</taxon>
        <taxon>Thelohanellus</taxon>
    </lineage>
</organism>
<dbReference type="AlphaFoldDB" id="A0A0C2M8M6"/>
<gene>
    <name evidence="1" type="ORF">RF11_06266</name>
</gene>
<evidence type="ECO:0000313" key="2">
    <source>
        <dbReference type="Proteomes" id="UP000031668"/>
    </source>
</evidence>
<keyword evidence="2" id="KW-1185">Reference proteome</keyword>
<reference evidence="1 2" key="1">
    <citation type="journal article" date="2014" name="Genome Biol. Evol.">
        <title>The genome of the myxosporean Thelohanellus kitauei shows adaptations to nutrient acquisition within its fish host.</title>
        <authorList>
            <person name="Yang Y."/>
            <person name="Xiong J."/>
            <person name="Zhou Z."/>
            <person name="Huo F."/>
            <person name="Miao W."/>
            <person name="Ran C."/>
            <person name="Liu Y."/>
            <person name="Zhang J."/>
            <person name="Feng J."/>
            <person name="Wang M."/>
            <person name="Wang M."/>
            <person name="Wang L."/>
            <person name="Yao B."/>
        </authorList>
    </citation>
    <scope>NUCLEOTIDE SEQUENCE [LARGE SCALE GENOMIC DNA]</scope>
    <source>
        <strain evidence="1">Wuqing</strain>
    </source>
</reference>
<protein>
    <submittedName>
        <fullName evidence="1">Uncharacterized protein</fullName>
    </submittedName>
</protein>